<name>Q9FCV5_LIMRT</name>
<evidence type="ECO:0000256" key="1">
    <source>
        <dbReference type="ARBA" id="ARBA00022741"/>
    </source>
</evidence>
<dbReference type="PANTHER" id="PTHR47963">
    <property type="entry name" value="DEAD-BOX ATP-DEPENDENT RNA HELICASE 47, MITOCHONDRIAL"/>
    <property type="match status" value="1"/>
</dbReference>
<dbReference type="InterPro" id="IPR027417">
    <property type="entry name" value="P-loop_NTPase"/>
</dbReference>
<keyword evidence="4" id="KW-0067">ATP-binding</keyword>
<dbReference type="InterPro" id="IPR014001">
    <property type="entry name" value="Helicase_ATP-bd"/>
</dbReference>
<sequence length="85" mass="9821">MFDMGFLPDIEKIIEQTPSERQTLLFSATMPAPIKKIGVKFMTDPKQVTVKSKELTADLVDQYYIRSKEFEKFDMLTRIIDGTIT</sequence>
<dbReference type="GO" id="GO:0003724">
    <property type="term" value="F:RNA helicase activity"/>
    <property type="evidence" value="ECO:0007669"/>
    <property type="project" value="TreeGrafter"/>
</dbReference>
<keyword evidence="3" id="KW-0347">Helicase</keyword>
<dbReference type="GO" id="GO:0033592">
    <property type="term" value="F:RNA strand annealing activity"/>
    <property type="evidence" value="ECO:0007669"/>
    <property type="project" value="TreeGrafter"/>
</dbReference>
<reference evidence="6" key="1">
    <citation type="submission" date="2000-06" db="EMBL/GenBank/DDBJ databases">
        <title>Cloning and characterisation of an alanine racemase gene from Lactobacillus reuteri.</title>
        <authorList>
            <person name="Thompson A."/>
            <person name="Griffin H."/>
            <person name="Gasson M.J."/>
        </authorList>
    </citation>
    <scope>NUCLEOTIDE SEQUENCE</scope>
    <source>
        <strain evidence="6">ATCC53608</strain>
    </source>
</reference>
<evidence type="ECO:0000256" key="3">
    <source>
        <dbReference type="ARBA" id="ARBA00022806"/>
    </source>
</evidence>
<dbReference type="PROSITE" id="PS51192">
    <property type="entry name" value="HELICASE_ATP_BIND_1"/>
    <property type="match status" value="1"/>
</dbReference>
<organism evidence="6">
    <name type="scientific">Limosilactobacillus reuteri</name>
    <name type="common">Lactobacillus reuteri</name>
    <dbReference type="NCBI Taxonomy" id="1598"/>
    <lineage>
        <taxon>Bacteria</taxon>
        <taxon>Bacillati</taxon>
        <taxon>Bacillota</taxon>
        <taxon>Bacilli</taxon>
        <taxon>Lactobacillales</taxon>
        <taxon>Lactobacillaceae</taxon>
        <taxon>Limosilactobacillus</taxon>
    </lineage>
</organism>
<dbReference type="GO" id="GO:0005840">
    <property type="term" value="C:ribosome"/>
    <property type="evidence" value="ECO:0007669"/>
    <property type="project" value="TreeGrafter"/>
</dbReference>
<dbReference type="PANTHER" id="PTHR47963:SF5">
    <property type="entry name" value="DEAD-BOX ATP-DEPENDENT RNA HELICASE CSHA"/>
    <property type="match status" value="1"/>
</dbReference>
<dbReference type="AlphaFoldDB" id="Q9FCV5"/>
<dbReference type="InterPro" id="IPR011545">
    <property type="entry name" value="DEAD/DEAH_box_helicase_dom"/>
</dbReference>
<evidence type="ECO:0000313" key="6">
    <source>
        <dbReference type="EMBL" id="CAC03494.1"/>
    </source>
</evidence>
<dbReference type="GO" id="GO:0005829">
    <property type="term" value="C:cytosol"/>
    <property type="evidence" value="ECO:0007669"/>
    <property type="project" value="TreeGrafter"/>
</dbReference>
<protein>
    <recommendedName>
        <fullName evidence="5">Helicase ATP-binding domain-containing protein</fullName>
    </recommendedName>
</protein>
<dbReference type="EMBL" id="AJ278312">
    <property type="protein sequence ID" value="CAC03494.1"/>
    <property type="molecule type" value="Genomic_DNA"/>
</dbReference>
<dbReference type="Pfam" id="PF00270">
    <property type="entry name" value="DEAD"/>
    <property type="match status" value="1"/>
</dbReference>
<evidence type="ECO:0000256" key="2">
    <source>
        <dbReference type="ARBA" id="ARBA00022801"/>
    </source>
</evidence>
<dbReference type="GO" id="GO:0005524">
    <property type="term" value="F:ATP binding"/>
    <property type="evidence" value="ECO:0007669"/>
    <property type="project" value="UniProtKB-KW"/>
</dbReference>
<evidence type="ECO:0000256" key="4">
    <source>
        <dbReference type="ARBA" id="ARBA00022840"/>
    </source>
</evidence>
<keyword evidence="2" id="KW-0378">Hydrolase</keyword>
<dbReference type="GO" id="GO:0009409">
    <property type="term" value="P:response to cold"/>
    <property type="evidence" value="ECO:0007669"/>
    <property type="project" value="TreeGrafter"/>
</dbReference>
<proteinExistence type="predicted"/>
<accession>Q9FCV5</accession>
<evidence type="ECO:0000259" key="5">
    <source>
        <dbReference type="PROSITE" id="PS51192"/>
    </source>
</evidence>
<feature type="domain" description="Helicase ATP-binding" evidence="5">
    <location>
        <begin position="1"/>
        <end position="48"/>
    </location>
</feature>
<keyword evidence="1" id="KW-0547">Nucleotide-binding</keyword>
<dbReference type="InterPro" id="IPR050547">
    <property type="entry name" value="DEAD_box_RNA_helicases"/>
</dbReference>
<dbReference type="GO" id="GO:0016787">
    <property type="term" value="F:hydrolase activity"/>
    <property type="evidence" value="ECO:0007669"/>
    <property type="project" value="UniProtKB-KW"/>
</dbReference>
<dbReference type="SUPFAM" id="SSF52540">
    <property type="entry name" value="P-loop containing nucleoside triphosphate hydrolases"/>
    <property type="match status" value="1"/>
</dbReference>
<dbReference type="Gene3D" id="3.40.50.300">
    <property type="entry name" value="P-loop containing nucleotide triphosphate hydrolases"/>
    <property type="match status" value="1"/>
</dbReference>